<dbReference type="PANTHER" id="PTHR46889">
    <property type="entry name" value="TRANSPOSASE INSF FOR INSERTION SEQUENCE IS3B-RELATED"/>
    <property type="match status" value="1"/>
</dbReference>
<dbReference type="STRING" id="1121301.SAMN02745912_03802"/>
<organism evidence="2 3">
    <name type="scientific">Paramaledivibacter caminithermalis (strain DSM 15212 / CIP 107654 / DViRD3)</name>
    <name type="common">Clostridium caminithermale</name>
    <dbReference type="NCBI Taxonomy" id="1121301"/>
    <lineage>
        <taxon>Bacteria</taxon>
        <taxon>Bacillati</taxon>
        <taxon>Bacillota</taxon>
        <taxon>Clostridia</taxon>
        <taxon>Peptostreptococcales</taxon>
        <taxon>Caminicellaceae</taxon>
        <taxon>Paramaledivibacter</taxon>
    </lineage>
</organism>
<dbReference type="InterPro" id="IPR001584">
    <property type="entry name" value="Integrase_cat-core"/>
</dbReference>
<dbReference type="OrthoDB" id="568465at2"/>
<sequence>MVSNYTVKQYNVYKSKCNEDKCKNVVNREFDRKESMEVVISDLTYVNVKDKWNYICILLDLYNREIIGYAAGKNKDATLVYKAFTKVNRPLEDIKILHTDRGNEFKNNVIDSLLTTFDIKQSLSKKGCPYDNAVAKAAFKVIKTEFVFNKIFENFEQLESNW</sequence>
<reference evidence="2 3" key="1">
    <citation type="submission" date="2016-11" db="EMBL/GenBank/DDBJ databases">
        <authorList>
            <person name="Jaros S."/>
            <person name="Januszkiewicz K."/>
            <person name="Wedrychowicz H."/>
        </authorList>
    </citation>
    <scope>NUCLEOTIDE SEQUENCE [LARGE SCALE GENOMIC DNA]</scope>
    <source>
        <strain evidence="2 3">DSM 15212</strain>
    </source>
</reference>
<accession>A0A1M6TV72</accession>
<dbReference type="InterPro" id="IPR012337">
    <property type="entry name" value="RNaseH-like_sf"/>
</dbReference>
<feature type="domain" description="Integrase catalytic" evidence="1">
    <location>
        <begin position="30"/>
        <end position="162"/>
    </location>
</feature>
<dbReference type="PROSITE" id="PS50994">
    <property type="entry name" value="INTEGRASE"/>
    <property type="match status" value="1"/>
</dbReference>
<dbReference type="SUPFAM" id="SSF53098">
    <property type="entry name" value="Ribonuclease H-like"/>
    <property type="match status" value="1"/>
</dbReference>
<dbReference type="Proteomes" id="UP000184465">
    <property type="component" value="Unassembled WGS sequence"/>
</dbReference>
<dbReference type="Gene3D" id="3.30.420.10">
    <property type="entry name" value="Ribonuclease H-like superfamily/Ribonuclease H"/>
    <property type="match status" value="1"/>
</dbReference>
<evidence type="ECO:0000259" key="1">
    <source>
        <dbReference type="PROSITE" id="PS50994"/>
    </source>
</evidence>
<evidence type="ECO:0000313" key="2">
    <source>
        <dbReference type="EMBL" id="SHK60847.1"/>
    </source>
</evidence>
<proteinExistence type="predicted"/>
<dbReference type="PANTHER" id="PTHR46889:SF7">
    <property type="entry name" value="TRANSPOSASE FOR INSERTION SEQUENCE ELEMENT IS904"/>
    <property type="match status" value="1"/>
</dbReference>
<dbReference type="GO" id="GO:0015074">
    <property type="term" value="P:DNA integration"/>
    <property type="evidence" value="ECO:0007669"/>
    <property type="project" value="InterPro"/>
</dbReference>
<evidence type="ECO:0000313" key="3">
    <source>
        <dbReference type="Proteomes" id="UP000184465"/>
    </source>
</evidence>
<keyword evidence="3" id="KW-1185">Reference proteome</keyword>
<name>A0A1M6TV72_PARC5</name>
<dbReference type="AlphaFoldDB" id="A0A1M6TV72"/>
<gene>
    <name evidence="2" type="ORF">SAMN02745912_03802</name>
</gene>
<dbReference type="GO" id="GO:0003676">
    <property type="term" value="F:nucleic acid binding"/>
    <property type="evidence" value="ECO:0007669"/>
    <property type="project" value="InterPro"/>
</dbReference>
<dbReference type="InterPro" id="IPR050900">
    <property type="entry name" value="Transposase_IS3/IS150/IS904"/>
</dbReference>
<dbReference type="InterPro" id="IPR036397">
    <property type="entry name" value="RNaseH_sf"/>
</dbReference>
<protein>
    <submittedName>
        <fullName evidence="2">Integrase core domain-containing protein</fullName>
    </submittedName>
</protein>
<dbReference type="EMBL" id="FRAG01000109">
    <property type="protein sequence ID" value="SHK60847.1"/>
    <property type="molecule type" value="Genomic_DNA"/>
</dbReference>
<dbReference type="Pfam" id="PF00665">
    <property type="entry name" value="rve"/>
    <property type="match status" value="1"/>
</dbReference>